<feature type="compositionally biased region" description="Polar residues" evidence="7">
    <location>
        <begin position="1247"/>
        <end position="1257"/>
    </location>
</feature>
<dbReference type="Pfam" id="PF24501">
    <property type="entry name" value="Ig_TMEM131L_5"/>
    <property type="match status" value="1"/>
</dbReference>
<feature type="region of interest" description="Disordered" evidence="7">
    <location>
        <begin position="1219"/>
        <end position="1260"/>
    </location>
</feature>
<feature type="compositionally biased region" description="Basic and acidic residues" evidence="7">
    <location>
        <begin position="1444"/>
        <end position="1460"/>
    </location>
</feature>
<evidence type="ECO:0000259" key="13">
    <source>
        <dbReference type="Pfam" id="PF24499"/>
    </source>
</evidence>
<dbReference type="Pfam" id="PF24495">
    <property type="entry name" value="Ig_TMEM131_2"/>
    <property type="match status" value="1"/>
</dbReference>
<dbReference type="GO" id="GO:0016020">
    <property type="term" value="C:membrane"/>
    <property type="evidence" value="ECO:0007669"/>
    <property type="project" value="UniProtKB-SubCell"/>
</dbReference>
<feature type="compositionally biased region" description="Basic and acidic residues" evidence="7">
    <location>
        <begin position="1347"/>
        <end position="1379"/>
    </location>
</feature>
<dbReference type="PANTHER" id="PTHR22050:SF0">
    <property type="entry name" value="TRANSMEMBRANE PROTEIN 131 HOMOLOG"/>
    <property type="match status" value="1"/>
</dbReference>
<evidence type="ECO:0000256" key="4">
    <source>
        <dbReference type="ARBA" id="ARBA00022729"/>
    </source>
</evidence>
<evidence type="ECO:0000259" key="11">
    <source>
        <dbReference type="Pfam" id="PF24495"/>
    </source>
</evidence>
<evidence type="ECO:0000256" key="8">
    <source>
        <dbReference type="SAM" id="Phobius"/>
    </source>
</evidence>
<feature type="compositionally biased region" description="Low complexity" evidence="7">
    <location>
        <begin position="1468"/>
        <end position="1491"/>
    </location>
</feature>
<dbReference type="Pfam" id="PF24499">
    <property type="entry name" value="Ig_TMEM131L_4"/>
    <property type="match status" value="1"/>
</dbReference>
<feature type="chain" id="PRO_5042852358" description="Transmembrane protein 131" evidence="9">
    <location>
        <begin position="30"/>
        <end position="1789"/>
    </location>
</feature>
<dbReference type="EMBL" id="JAZDUA010000023">
    <property type="protein sequence ID" value="KAK7872556.1"/>
    <property type="molecule type" value="Genomic_DNA"/>
</dbReference>
<feature type="compositionally biased region" description="Low complexity" evidence="7">
    <location>
        <begin position="1580"/>
        <end position="1598"/>
    </location>
</feature>
<feature type="compositionally biased region" description="Polar residues" evidence="7">
    <location>
        <begin position="1531"/>
        <end position="1549"/>
    </location>
</feature>
<feature type="transmembrane region" description="Helical" evidence="8">
    <location>
        <begin position="1060"/>
        <end position="1081"/>
    </location>
</feature>
<feature type="compositionally biased region" description="Polar residues" evidence="7">
    <location>
        <begin position="1403"/>
        <end position="1430"/>
    </location>
</feature>
<evidence type="ECO:0000313" key="16">
    <source>
        <dbReference type="Proteomes" id="UP001378592"/>
    </source>
</evidence>
<feature type="compositionally biased region" description="Acidic residues" evidence="7">
    <location>
        <begin position="1380"/>
        <end position="1390"/>
    </location>
</feature>
<evidence type="ECO:0000313" key="15">
    <source>
        <dbReference type="EMBL" id="KAK7872556.1"/>
    </source>
</evidence>
<feature type="transmembrane region" description="Helical" evidence="8">
    <location>
        <begin position="1088"/>
        <end position="1110"/>
    </location>
</feature>
<evidence type="ECO:0000259" key="10">
    <source>
        <dbReference type="Pfam" id="PF12371"/>
    </source>
</evidence>
<feature type="compositionally biased region" description="Basic and acidic residues" evidence="7">
    <location>
        <begin position="1298"/>
        <end position="1312"/>
    </location>
</feature>
<feature type="compositionally biased region" description="Low complexity" evidence="7">
    <location>
        <begin position="1730"/>
        <end position="1744"/>
    </location>
</feature>
<reference evidence="15 16" key="1">
    <citation type="submission" date="2024-03" db="EMBL/GenBank/DDBJ databases">
        <title>The genome assembly and annotation of the cricket Gryllus longicercus Weissman &amp; Gray.</title>
        <authorList>
            <person name="Szrajer S."/>
            <person name="Gray D."/>
            <person name="Ylla G."/>
        </authorList>
    </citation>
    <scope>NUCLEOTIDE SEQUENCE [LARGE SCALE GENOMIC DNA]</scope>
    <source>
        <strain evidence="15">DAG 2021-001</strain>
        <tissue evidence="15">Whole body minus gut</tissue>
    </source>
</reference>
<keyword evidence="16" id="KW-1185">Reference proteome</keyword>
<feature type="region of interest" description="Disordered" evidence="7">
    <location>
        <begin position="1298"/>
        <end position="1502"/>
    </location>
</feature>
<evidence type="ECO:0000259" key="14">
    <source>
        <dbReference type="Pfam" id="PF24501"/>
    </source>
</evidence>
<dbReference type="InterPro" id="IPR056311">
    <property type="entry name" value="TMEM131_Ig_2"/>
</dbReference>
<evidence type="ECO:0000256" key="3">
    <source>
        <dbReference type="ARBA" id="ARBA00022692"/>
    </source>
</evidence>
<evidence type="ECO:0000256" key="5">
    <source>
        <dbReference type="ARBA" id="ARBA00022989"/>
    </source>
</evidence>
<evidence type="ECO:0000256" key="7">
    <source>
        <dbReference type="SAM" id="MobiDB-lite"/>
    </source>
</evidence>
<dbReference type="InterPro" id="IPR055436">
    <property type="entry name" value="Ig_TMEM131L_4"/>
</dbReference>
<feature type="region of interest" description="Disordered" evidence="7">
    <location>
        <begin position="1522"/>
        <end position="1598"/>
    </location>
</feature>
<dbReference type="InterPro" id="IPR013783">
    <property type="entry name" value="Ig-like_fold"/>
</dbReference>
<evidence type="ECO:0000256" key="1">
    <source>
        <dbReference type="ARBA" id="ARBA00004479"/>
    </source>
</evidence>
<sequence length="1789" mass="198926">MVVRMADHAFWIFLFFLTLFEVLPHTKMAVQGNSHAFIHANSDVRYLVDGIPVPVHKELVGASSVRVPVLDENPIYNSKQHLKFDPPLLDFKERHLGMPHHEKVTLFNVNNNKTIHMSSISGNTVHFHSSFFEDKIIPPLGNTSFNVVFLGREEGEIESNLFIHTSEGSFKYHVKGASVSSPYRLRPLVGVRVPLNATYAPLISIHNPHMTPMQIVEVYSSGGEFHLELPSGELEGPKHLWEIPPFHTKPVIRIRFVARAEKNHTAYVRIKVNKSEEVLVVPLEVEVSSQPGLYSHDDIIDFGIGGSHDRPRKVKLALYNSLKKVIRIQNVITAPFSKAVRIDFQPLKVPPDSSSATQIATLTFDWHAAFESKQFSGKVIVKSKQNQYKLVIPYIAQVLEGGLEYNASVTQYCSEVAHLDTRNFTVRNSFKVPLALTNVSLQKEAEEYFNIEKFNSVTLNPGDAVVLFQLSVKKGNLPLKLMSNLLIYSNVSTVWVPLLCYNGRLSKVIVSEFNETELNFGTVGSASQREAHFQLFNYNPVPINIEDWGTNFTGAVVELLGVAEGNESTVKSHQNFSNMNMSTVLEPNWYAVLKVMVTAPDIEEELNGDVYIKTRYETIRIPVRMRVAHGRLEVLPDPLILDNCFPGKLCKQTLQVRSLFSRAMTVTSITSVPHDPRVSYWLANTSSEVIPLATSTIGEVMFDPASSCGNHCYLGVDTNSTAGSQWLQLLELPPHVHDIDLSLLSARYTSYVRLAGDKGFPVWQNISLQLHTTEVRRHMFWAKVMMTWPLLTLNVALSPGNTSVLTFPLTQIGNTTYKDLVIHNPSSKPLTLQLVMDWAYPVAERLLHDLPDGLTRCHECHNSPSREFTLEEGSLVGSYIEKLLGVLPHTNSLALVLQPGEVATTRLGFSPHKTGLSSAVLLIRNNLTILEIVRLSGRAAHAQFKFGNRKPGSEAPLMFELAEKHLKDCEREKNRKFPVPNLTVKRSFTARNTGDLNIFVSGFNINGLPCEGYGFRVLNCVPFQLPPNGTRKIDIAFTPDFTLARIQRSLSIETSLGISVNYSLITTLPPYFLASCSSVLGRPSWEPLLYYSAISFMTFILFCVLAAAFLESDRILKCAFVAVAKDKALRAASETKTSPNFQKNCDMKINCVKTEVLPDSTVNDTVSHHNEKRHRDCSNIKNVQNNICPKNCWSNFEERSVVETESKEKPAVIKFDDTEAGYSSNSTPLMSVKNKKKLSKKNSGNSEHSTPTDSIQENHSKKGWSCFLSRTTSSQQNKTKVGVIDNKATSKNTQEIEISNKKVLENPKENKRANQSHKKCVRTVSEPVICSEEETSSTTTESSNNDEIEKERENLNSNRENKAALKKDKEKEMDYKDNYEGDCDDDEYEQEGQKKKDYGNHWKPNTKSSCNKTMSETPVKVTNSEVSKSASLELPYKLKTSKPVSRERKEKNVLKKRTSEKNGALKTSGPVSGSGNSSSSSSSASCTVRVSPPLRTSGSCWGEHRASFSDVVARSDSTLYSSIVAPRKRQQPSSPTSLPTVFSENNTRIKSSEVIPMPVSSSSGLGPIGSKKPSSSTWDLSESQQSLPPFLQQPQEQSSLFVDALTEPTPITTEEEKSSALPYGGDAMWEQGNSIVPLLEENNRKTSVEFRRQDLFRENWPGVDSLWEPLYTPAVDNSQLFTPNLRNEDIRGTGSVWGSLIGSVWSSSTWSNGPGPVAPPLSSGQTPILSGSGSSSTSTSAPTTTREDGNGPEENTSEIDQGLGFDPFRSLNTIWFPSSPDSWNPAGSK</sequence>
<feature type="region of interest" description="Disordered" evidence="7">
    <location>
        <begin position="1711"/>
        <end position="1766"/>
    </location>
</feature>
<feature type="domain" description="TMEM131L third Ig-like" evidence="12">
    <location>
        <begin position="421"/>
        <end position="501"/>
    </location>
</feature>
<evidence type="ECO:0000256" key="2">
    <source>
        <dbReference type="ARBA" id="ARBA00006682"/>
    </source>
</evidence>
<keyword evidence="5 8" id="KW-1133">Transmembrane helix</keyword>
<dbReference type="Gene3D" id="2.60.40.10">
    <property type="entry name" value="Immunoglobulins"/>
    <property type="match status" value="1"/>
</dbReference>
<keyword evidence="6 8" id="KW-0472">Membrane</keyword>
<proteinExistence type="inferred from homology"/>
<evidence type="ECO:0008006" key="17">
    <source>
        <dbReference type="Google" id="ProtNLM"/>
    </source>
</evidence>
<dbReference type="Pfam" id="PF12371">
    <property type="entry name" value="TMEM131_like_N"/>
    <property type="match status" value="1"/>
</dbReference>
<accession>A0AAN9VYZ1</accession>
<feature type="domain" description="TMEM131L fourth Ig-like" evidence="13">
    <location>
        <begin position="805"/>
        <end position="940"/>
    </location>
</feature>
<dbReference type="InterPro" id="IPR055435">
    <property type="entry name" value="Ig_TMEM131L_3"/>
</dbReference>
<comment type="caution">
    <text evidence="15">The sequence shown here is derived from an EMBL/GenBank/DDBJ whole genome shotgun (WGS) entry which is preliminary data.</text>
</comment>
<organism evidence="15 16">
    <name type="scientific">Gryllus longicercus</name>
    <dbReference type="NCBI Taxonomy" id="2509291"/>
    <lineage>
        <taxon>Eukaryota</taxon>
        <taxon>Metazoa</taxon>
        <taxon>Ecdysozoa</taxon>
        <taxon>Arthropoda</taxon>
        <taxon>Hexapoda</taxon>
        <taxon>Insecta</taxon>
        <taxon>Pterygota</taxon>
        <taxon>Neoptera</taxon>
        <taxon>Polyneoptera</taxon>
        <taxon>Orthoptera</taxon>
        <taxon>Ensifera</taxon>
        <taxon>Gryllidea</taxon>
        <taxon>Grylloidea</taxon>
        <taxon>Gryllidae</taxon>
        <taxon>Gryllinae</taxon>
        <taxon>Gryllus</taxon>
    </lineage>
</organism>
<evidence type="ECO:0000259" key="12">
    <source>
        <dbReference type="Pfam" id="PF24498"/>
    </source>
</evidence>
<feature type="signal peptide" evidence="9">
    <location>
        <begin position="1"/>
        <end position="29"/>
    </location>
</feature>
<protein>
    <recommendedName>
        <fullName evidence="17">Transmembrane protein 131</fullName>
    </recommendedName>
</protein>
<dbReference type="InterPro" id="IPR039877">
    <property type="entry name" value="TMEM131-like"/>
</dbReference>
<dbReference type="Pfam" id="PF24498">
    <property type="entry name" value="Ig_TMEM131L_3"/>
    <property type="match status" value="1"/>
</dbReference>
<dbReference type="PANTHER" id="PTHR22050">
    <property type="entry name" value="RW1 PROTEIN HOMOLOG"/>
    <property type="match status" value="1"/>
</dbReference>
<dbReference type="Proteomes" id="UP001378592">
    <property type="component" value="Unassembled WGS sequence"/>
</dbReference>
<feature type="domain" description="Transmembrane protein 131-like N-terminal" evidence="10">
    <location>
        <begin position="83"/>
        <end position="165"/>
    </location>
</feature>
<evidence type="ECO:0000256" key="9">
    <source>
        <dbReference type="SAM" id="SignalP"/>
    </source>
</evidence>
<feature type="compositionally biased region" description="Basic and acidic residues" evidence="7">
    <location>
        <begin position="1391"/>
        <end position="1400"/>
    </location>
</feature>
<comment type="subcellular location">
    <subcellularLocation>
        <location evidence="1">Membrane</location>
        <topology evidence="1">Single-pass type I membrane protein</topology>
    </subcellularLocation>
</comment>
<keyword evidence="4 9" id="KW-0732">Signal</keyword>
<dbReference type="InterPro" id="IPR055437">
    <property type="entry name" value="TMEM131L_Ig_5"/>
</dbReference>
<feature type="domain" description="TMEM131 second Ig-like" evidence="11">
    <location>
        <begin position="182"/>
        <end position="271"/>
    </location>
</feature>
<gene>
    <name evidence="15" type="ORF">R5R35_013787</name>
</gene>
<name>A0AAN9VYZ1_9ORTH</name>
<evidence type="ECO:0000256" key="6">
    <source>
        <dbReference type="ARBA" id="ARBA00023136"/>
    </source>
</evidence>
<feature type="domain" description="TMEM131L fifth Ig-like" evidence="14">
    <location>
        <begin position="992"/>
        <end position="1057"/>
    </location>
</feature>
<keyword evidence="3 8" id="KW-0812">Transmembrane</keyword>
<dbReference type="InterPro" id="IPR022113">
    <property type="entry name" value="TMEM131L_N"/>
</dbReference>
<comment type="similarity">
    <text evidence="2">Belongs to the TMEM131 family.</text>
</comment>